<dbReference type="EMBL" id="JACJPW010000005">
    <property type="protein sequence ID" value="MBD2180157.1"/>
    <property type="molecule type" value="Genomic_DNA"/>
</dbReference>
<evidence type="ECO:0000313" key="2">
    <source>
        <dbReference type="Proteomes" id="UP000641646"/>
    </source>
</evidence>
<gene>
    <name evidence="1" type="ORF">H6G03_03335</name>
</gene>
<proteinExistence type="predicted"/>
<reference evidence="1" key="1">
    <citation type="journal article" date="2015" name="ISME J.">
        <title>Draft Genome Sequence of Streptomyces incarnatus NRRL8089, which Produces the Nucleoside Antibiotic Sinefungin.</title>
        <authorList>
            <person name="Oshima K."/>
            <person name="Hattori M."/>
            <person name="Shimizu H."/>
            <person name="Fukuda K."/>
            <person name="Nemoto M."/>
            <person name="Inagaki K."/>
            <person name="Tamura T."/>
        </authorList>
    </citation>
    <scope>NUCLEOTIDE SEQUENCE</scope>
    <source>
        <strain evidence="1">FACHB-1375</strain>
    </source>
</reference>
<name>A0A926ZFJ9_9CYAN</name>
<sequence>MLLCLKRLNVGIVLDGEVKSWRSLIALRSMYRIPVIRTPTSMVRHLQSNCGLD</sequence>
<comment type="caution">
    <text evidence="1">The sequence shown here is derived from an EMBL/GenBank/DDBJ whole genome shotgun (WGS) entry which is preliminary data.</text>
</comment>
<evidence type="ECO:0000313" key="1">
    <source>
        <dbReference type="EMBL" id="MBD2180157.1"/>
    </source>
</evidence>
<dbReference type="RefSeq" id="WP_190462057.1">
    <property type="nucleotide sequence ID" value="NZ_JACJPW010000005.1"/>
</dbReference>
<reference evidence="1" key="2">
    <citation type="submission" date="2020-08" db="EMBL/GenBank/DDBJ databases">
        <authorList>
            <person name="Chen M."/>
            <person name="Teng W."/>
            <person name="Zhao L."/>
            <person name="Hu C."/>
            <person name="Zhou Y."/>
            <person name="Han B."/>
            <person name="Song L."/>
            <person name="Shu W."/>
        </authorList>
    </citation>
    <scope>NUCLEOTIDE SEQUENCE</scope>
    <source>
        <strain evidence="1">FACHB-1375</strain>
    </source>
</reference>
<accession>A0A926ZFJ9</accession>
<dbReference type="Proteomes" id="UP000641646">
    <property type="component" value="Unassembled WGS sequence"/>
</dbReference>
<organism evidence="1 2">
    <name type="scientific">Aerosakkonema funiforme FACHB-1375</name>
    <dbReference type="NCBI Taxonomy" id="2949571"/>
    <lineage>
        <taxon>Bacteria</taxon>
        <taxon>Bacillati</taxon>
        <taxon>Cyanobacteriota</taxon>
        <taxon>Cyanophyceae</taxon>
        <taxon>Oscillatoriophycideae</taxon>
        <taxon>Aerosakkonematales</taxon>
        <taxon>Aerosakkonemataceae</taxon>
        <taxon>Aerosakkonema</taxon>
    </lineage>
</organism>
<protein>
    <submittedName>
        <fullName evidence="1">Uncharacterized protein</fullName>
    </submittedName>
</protein>
<keyword evidence="2" id="KW-1185">Reference proteome</keyword>
<dbReference type="AlphaFoldDB" id="A0A926ZFJ9"/>